<dbReference type="PRINTS" id="PR00723">
    <property type="entry name" value="SUBTILISIN"/>
</dbReference>
<organism evidence="10 11">
    <name type="scientific">Melghirimyces algeriensis</name>
    <dbReference type="NCBI Taxonomy" id="910412"/>
    <lineage>
        <taxon>Bacteria</taxon>
        <taxon>Bacillati</taxon>
        <taxon>Bacillota</taxon>
        <taxon>Bacilli</taxon>
        <taxon>Bacillales</taxon>
        <taxon>Thermoactinomycetaceae</taxon>
        <taxon>Melghirimyces</taxon>
    </lineage>
</organism>
<dbReference type="PANTHER" id="PTHR43806">
    <property type="entry name" value="PEPTIDASE S8"/>
    <property type="match status" value="1"/>
</dbReference>
<gene>
    <name evidence="10" type="ORF">SAMN06264849_104158</name>
</gene>
<feature type="active site" description="Charge relay system" evidence="5 6">
    <location>
        <position position="181"/>
    </location>
</feature>
<accession>A0A521CUA0</accession>
<protein>
    <submittedName>
        <fullName evidence="10">Serine protease AprX</fullName>
    </submittedName>
</protein>
<evidence type="ECO:0000256" key="4">
    <source>
        <dbReference type="ARBA" id="ARBA00022825"/>
    </source>
</evidence>
<proteinExistence type="inferred from homology"/>
<feature type="active site" description="Charge relay system" evidence="5 6">
    <location>
        <position position="373"/>
    </location>
</feature>
<dbReference type="PROSITE" id="PS00137">
    <property type="entry name" value="SUBTILASE_HIS"/>
    <property type="match status" value="1"/>
</dbReference>
<evidence type="ECO:0000256" key="1">
    <source>
        <dbReference type="ARBA" id="ARBA00011073"/>
    </source>
</evidence>
<dbReference type="Pfam" id="PF00082">
    <property type="entry name" value="Peptidase_S8"/>
    <property type="match status" value="1"/>
</dbReference>
<dbReference type="Gene3D" id="3.40.50.200">
    <property type="entry name" value="Peptidase S8/S53 domain"/>
    <property type="match status" value="1"/>
</dbReference>
<feature type="region of interest" description="Disordered" evidence="8">
    <location>
        <begin position="311"/>
        <end position="334"/>
    </location>
</feature>
<dbReference type="PANTHER" id="PTHR43806:SF65">
    <property type="entry name" value="SERINE PROTEASE APRX"/>
    <property type="match status" value="1"/>
</dbReference>
<dbReference type="InterPro" id="IPR050131">
    <property type="entry name" value="Peptidase_S8_subtilisin-like"/>
</dbReference>
<dbReference type="PROSITE" id="PS00138">
    <property type="entry name" value="SUBTILASE_SER"/>
    <property type="match status" value="1"/>
</dbReference>
<dbReference type="PROSITE" id="PS51892">
    <property type="entry name" value="SUBTILASE"/>
    <property type="match status" value="1"/>
</dbReference>
<evidence type="ECO:0000256" key="5">
    <source>
        <dbReference type="PIRSR" id="PIRSR615500-1"/>
    </source>
</evidence>
<dbReference type="OrthoDB" id="9798386at2"/>
<dbReference type="InterPro" id="IPR015500">
    <property type="entry name" value="Peptidase_S8_subtilisin-rel"/>
</dbReference>
<evidence type="ECO:0000256" key="3">
    <source>
        <dbReference type="ARBA" id="ARBA00022801"/>
    </source>
</evidence>
<evidence type="ECO:0000256" key="2">
    <source>
        <dbReference type="ARBA" id="ARBA00022670"/>
    </source>
</evidence>
<keyword evidence="4 6" id="KW-0720">Serine protease</keyword>
<dbReference type="GO" id="GO:0004252">
    <property type="term" value="F:serine-type endopeptidase activity"/>
    <property type="evidence" value="ECO:0007669"/>
    <property type="project" value="UniProtKB-UniRule"/>
</dbReference>
<feature type="domain" description="Peptidase S8/S53" evidence="9">
    <location>
        <begin position="139"/>
        <end position="419"/>
    </location>
</feature>
<evidence type="ECO:0000313" key="11">
    <source>
        <dbReference type="Proteomes" id="UP000315636"/>
    </source>
</evidence>
<keyword evidence="11" id="KW-1185">Reference proteome</keyword>
<keyword evidence="2 6" id="KW-0645">Protease</keyword>
<sequence length="430" mass="47069">MSQTHYQWIREHGKRMDSSLRTSLIQRLHILRYIPCLLHRSSLSFLNRMTQVPVLVQVDQNSVSSQFEHSLQNMYSPVDYFRSIHTFKMKLNLTQLHKMMNLSEVKKVYLDRKVYALLDTASSTVNAPMGWSHENTGEKAGIAIIDTGVHPHPDLMKPNSRIIAFKDFVKGKTKPYDDNGHGTHCAGCAAGNGYSSEGKYKGPAPGAKIVGVKVLGKTGSGNLSDVIAAMEWCIANQQTYNIRVISLSLGSQTNDSYQDDPVAQIAEKAWDSGMIVVAAAGNDGPEPRTISSPGIHPQIITVGAIDDKKTTNKNDDSIAPFSSRGPTPDGITKPDIVAPGSNITSLRVARSYIDKMSPDSRMNRHYTTLSGTSMATPIVAGMAAVLLTQHPDWSPNEVKQALIRSAKSLQLPSNTQGAGIAQMHSNWFKE</sequence>
<dbReference type="RefSeq" id="WP_142505226.1">
    <property type="nucleotide sequence ID" value="NZ_FXTI01000004.1"/>
</dbReference>
<feature type="active site" description="Charge relay system" evidence="5 6">
    <location>
        <position position="146"/>
    </location>
</feature>
<dbReference type="SUPFAM" id="SSF52743">
    <property type="entry name" value="Subtilisin-like"/>
    <property type="match status" value="1"/>
</dbReference>
<evidence type="ECO:0000256" key="7">
    <source>
        <dbReference type="RuleBase" id="RU003355"/>
    </source>
</evidence>
<dbReference type="CDD" id="cd07487">
    <property type="entry name" value="Peptidases_S8_1"/>
    <property type="match status" value="1"/>
</dbReference>
<dbReference type="Proteomes" id="UP000315636">
    <property type="component" value="Unassembled WGS sequence"/>
</dbReference>
<dbReference type="InterPro" id="IPR023828">
    <property type="entry name" value="Peptidase_S8_Ser-AS"/>
</dbReference>
<evidence type="ECO:0000256" key="6">
    <source>
        <dbReference type="PROSITE-ProRule" id="PRU01240"/>
    </source>
</evidence>
<dbReference type="InterPro" id="IPR022398">
    <property type="entry name" value="Peptidase_S8_His-AS"/>
</dbReference>
<dbReference type="InterPro" id="IPR036852">
    <property type="entry name" value="Peptidase_S8/S53_dom_sf"/>
</dbReference>
<dbReference type="AlphaFoldDB" id="A0A521CUA0"/>
<reference evidence="10 11" key="1">
    <citation type="submission" date="2017-05" db="EMBL/GenBank/DDBJ databases">
        <authorList>
            <person name="Varghese N."/>
            <person name="Submissions S."/>
        </authorList>
    </citation>
    <scope>NUCLEOTIDE SEQUENCE [LARGE SCALE GENOMIC DNA]</scope>
    <source>
        <strain evidence="10 11">DSM 45474</strain>
    </source>
</reference>
<keyword evidence="3 6" id="KW-0378">Hydrolase</keyword>
<dbReference type="GO" id="GO:0006508">
    <property type="term" value="P:proteolysis"/>
    <property type="evidence" value="ECO:0007669"/>
    <property type="project" value="UniProtKB-KW"/>
</dbReference>
<evidence type="ECO:0000256" key="8">
    <source>
        <dbReference type="SAM" id="MobiDB-lite"/>
    </source>
</evidence>
<name>A0A521CUA0_9BACL</name>
<dbReference type="PROSITE" id="PS00136">
    <property type="entry name" value="SUBTILASE_ASP"/>
    <property type="match status" value="1"/>
</dbReference>
<dbReference type="EMBL" id="FXTI01000004">
    <property type="protein sequence ID" value="SMO62301.1"/>
    <property type="molecule type" value="Genomic_DNA"/>
</dbReference>
<dbReference type="InterPro" id="IPR023827">
    <property type="entry name" value="Peptidase_S8_Asp-AS"/>
</dbReference>
<evidence type="ECO:0000313" key="10">
    <source>
        <dbReference type="EMBL" id="SMO62301.1"/>
    </source>
</evidence>
<comment type="similarity">
    <text evidence="1 6 7">Belongs to the peptidase S8 family.</text>
</comment>
<evidence type="ECO:0000259" key="9">
    <source>
        <dbReference type="Pfam" id="PF00082"/>
    </source>
</evidence>
<dbReference type="InterPro" id="IPR000209">
    <property type="entry name" value="Peptidase_S8/S53_dom"/>
</dbReference>